<protein>
    <submittedName>
        <fullName evidence="1">Uncharacterized protein</fullName>
    </submittedName>
</protein>
<gene>
    <name evidence="1" type="ORF">NSJP_1907</name>
</gene>
<dbReference type="AlphaFoldDB" id="A0A1W1I5B6"/>
<evidence type="ECO:0000313" key="2">
    <source>
        <dbReference type="Proteomes" id="UP000192042"/>
    </source>
</evidence>
<reference evidence="1" key="1">
    <citation type="submission" date="2017-03" db="EMBL/GenBank/DDBJ databases">
        <authorList>
            <person name="Afonso C.L."/>
            <person name="Miller P.J."/>
            <person name="Scott M.A."/>
            <person name="Spackman E."/>
            <person name="Goraichik I."/>
            <person name="Dimitrov K.M."/>
            <person name="Suarez D.L."/>
            <person name="Swayne D.E."/>
        </authorList>
    </citation>
    <scope>NUCLEOTIDE SEQUENCE [LARGE SCALE GENOMIC DNA]</scope>
    <source>
        <strain evidence="1">Genome sequencing of Nitrospira japonica strain NJ11</strain>
    </source>
</reference>
<evidence type="ECO:0000313" key="1">
    <source>
        <dbReference type="EMBL" id="SLM48079.1"/>
    </source>
</evidence>
<proteinExistence type="predicted"/>
<dbReference type="KEGG" id="nja:NSJP_1907"/>
<keyword evidence="2" id="KW-1185">Reference proteome</keyword>
<name>A0A1W1I5B6_9BACT</name>
<sequence>MPGVSRTVATLDYQYRGEESHGTATCGCSDGNLQHGSQYPTLARQGVHQMIESIAQIYAQVQPDSWRQRQDFSAEIREAQAMLFDEASKGRKDAIAKILGKWLERYQPCLFGRVAARLDLIEYCVLLEEDLYKSDEEVLSLIQDARTRWTRDGFYGRKNAFIIFAVSPRLSSALPDATMMRLARRLAFLYLRQEVEPDQIYFDELYLEIPGNSKTTWKWPTGINYFAAHGDGRWWHDHRIPGGIAFSINSIGHMVKSGRLAKGMNDLLELVDSAEEGWNPSLVDSLDKALDLSMRTINGASDTVSGRATFLLPITEEERQRLPTCPIQLPKLLAGNNHCEYAGFYHTDYTIPSEYFLPDVERPIGTTKHILDFTYLFRGDVNNPDYDQLGSGTRIRGGIDMATQASSVRANKGTPIAVDVADVPRLVAALGNEGQMS</sequence>
<dbReference type="EMBL" id="LT828648">
    <property type="protein sequence ID" value="SLM48079.1"/>
    <property type="molecule type" value="Genomic_DNA"/>
</dbReference>
<accession>A0A1W1I5B6</accession>
<dbReference type="Proteomes" id="UP000192042">
    <property type="component" value="Chromosome I"/>
</dbReference>
<organism evidence="1 2">
    <name type="scientific">Nitrospira japonica</name>
    <dbReference type="NCBI Taxonomy" id="1325564"/>
    <lineage>
        <taxon>Bacteria</taxon>
        <taxon>Pseudomonadati</taxon>
        <taxon>Nitrospirota</taxon>
        <taxon>Nitrospiria</taxon>
        <taxon>Nitrospirales</taxon>
        <taxon>Nitrospiraceae</taxon>
        <taxon>Nitrospira</taxon>
    </lineage>
</organism>